<dbReference type="InterPro" id="IPR028904">
    <property type="entry name" value="Tox-REase-5_dom"/>
</dbReference>
<feature type="compositionally biased region" description="Low complexity" evidence="1">
    <location>
        <begin position="1"/>
        <end position="12"/>
    </location>
</feature>
<evidence type="ECO:0000313" key="4">
    <source>
        <dbReference type="Proteomes" id="UP000257016"/>
    </source>
</evidence>
<feature type="compositionally biased region" description="Basic and acidic residues" evidence="1">
    <location>
        <begin position="13"/>
        <end position="34"/>
    </location>
</feature>
<proteinExistence type="predicted"/>
<comment type="caution">
    <text evidence="3">The sequence shown here is derived from an EMBL/GenBank/DDBJ whole genome shotgun (WGS) entry which is preliminary data.</text>
</comment>
<evidence type="ECO:0000256" key="1">
    <source>
        <dbReference type="SAM" id="MobiDB-lite"/>
    </source>
</evidence>
<dbReference type="Pfam" id="PF15648">
    <property type="entry name" value="Tox-REase-5"/>
    <property type="match status" value="1"/>
</dbReference>
<dbReference type="Proteomes" id="UP000257016">
    <property type="component" value="Unassembled WGS sequence"/>
</dbReference>
<feature type="region of interest" description="Disordered" evidence="1">
    <location>
        <begin position="1"/>
        <end position="44"/>
    </location>
</feature>
<accession>A0A975ZXD4</accession>
<dbReference type="AlphaFoldDB" id="A0A975ZXD4"/>
<protein>
    <recommendedName>
        <fullName evidence="2">Tox-REase-5 domain-containing protein</fullName>
    </recommendedName>
</protein>
<evidence type="ECO:0000313" key="3">
    <source>
        <dbReference type="EMBL" id="SOY42191.1"/>
    </source>
</evidence>
<name>A0A975ZXD4_9BURK</name>
<gene>
    <name evidence="3" type="ORF">CBM2586_A11744</name>
</gene>
<organism evidence="3 4">
    <name type="scientific">Cupriavidus taiwanensis</name>
    <dbReference type="NCBI Taxonomy" id="164546"/>
    <lineage>
        <taxon>Bacteria</taxon>
        <taxon>Pseudomonadati</taxon>
        <taxon>Pseudomonadota</taxon>
        <taxon>Betaproteobacteria</taxon>
        <taxon>Burkholderiales</taxon>
        <taxon>Burkholderiaceae</taxon>
        <taxon>Cupriavidus</taxon>
    </lineage>
</organism>
<evidence type="ECO:0000259" key="2">
    <source>
        <dbReference type="Pfam" id="PF15648"/>
    </source>
</evidence>
<sequence length="176" mass="19760">MGAGAAAGTAAEVARRRVEEAERSRDTPIARTDAHTQSGKRCQPCPPDCGSLVERNWNMSEVARDYQARITGFAPFTEWSFAGIDFDGFRSSECMLQEAKARYDQFFDPEDGEPRLFFSLGGGERKIMRQASAQARATRANPPSQLNWYFMEPIAHEYFARLFLLDGLGIRTLLQP</sequence>
<reference evidence="3 4" key="1">
    <citation type="submission" date="2018-01" db="EMBL/GenBank/DDBJ databases">
        <authorList>
            <person name="Clerissi C."/>
        </authorList>
    </citation>
    <scope>NUCLEOTIDE SEQUENCE [LARGE SCALE GENOMIC DNA]</scope>
    <source>
        <strain evidence="3">Cupriavidus taiwanensis LMG 19430</strain>
    </source>
</reference>
<dbReference type="EMBL" id="OFSN01000001">
    <property type="protein sequence ID" value="SOY42191.1"/>
    <property type="molecule type" value="Genomic_DNA"/>
</dbReference>
<feature type="domain" description="Tox-REase-5" evidence="2">
    <location>
        <begin position="64"/>
        <end position="153"/>
    </location>
</feature>